<dbReference type="PATRIC" id="fig|1053226.3.peg.2538"/>
<evidence type="ECO:0000313" key="2">
    <source>
        <dbReference type="Proteomes" id="UP000006960"/>
    </source>
</evidence>
<dbReference type="AlphaFoldDB" id="J8ENT3"/>
<dbReference type="EMBL" id="AHEU01000017">
    <property type="protein sequence ID" value="EJR32654.1"/>
    <property type="molecule type" value="Genomic_DNA"/>
</dbReference>
<comment type="caution">
    <text evidence="1">The sequence shown here is derived from an EMBL/GenBank/DDBJ whole genome shotgun (WGS) entry which is preliminary data.</text>
</comment>
<sequence>MEFVGVCLDKEMEVNGIFGLLNALITLIKQKQFEEHIWQGLIDKAIAEANNKEGATL</sequence>
<reference evidence="1 2" key="1">
    <citation type="submission" date="2012-04" db="EMBL/GenBank/DDBJ databases">
        <title>The Genome Sequence of Bacillus cereus VD048.</title>
        <authorList>
            <consortium name="The Broad Institute Genome Sequencing Platform"/>
            <consortium name="The Broad Institute Genome Sequencing Center for Infectious Disease"/>
            <person name="Feldgarden M."/>
            <person name="Van der Auwera G.A."/>
            <person name="Mahillon J."/>
            <person name="Duprez V."/>
            <person name="Timmery S."/>
            <person name="Mattelet C."/>
            <person name="Dierick K."/>
            <person name="Sun M."/>
            <person name="Yu Z."/>
            <person name="Zhu L."/>
            <person name="Hu X."/>
            <person name="Shank E.B."/>
            <person name="Swiecicka I."/>
            <person name="Hansen B.M."/>
            <person name="Andrup L."/>
            <person name="Young S.K."/>
            <person name="Zeng Q."/>
            <person name="Gargeya S."/>
            <person name="Fitzgerald M."/>
            <person name="Haas B."/>
            <person name="Abouelleil A."/>
            <person name="Alvarado L."/>
            <person name="Arachchi H.M."/>
            <person name="Berlin A."/>
            <person name="Chapman S.B."/>
            <person name="Goldberg J."/>
            <person name="Griggs A."/>
            <person name="Gujja S."/>
            <person name="Hansen M."/>
            <person name="Howarth C."/>
            <person name="Imamovic A."/>
            <person name="Larimer J."/>
            <person name="McCowen C."/>
            <person name="Montmayeur A."/>
            <person name="Murphy C."/>
            <person name="Neiman D."/>
            <person name="Pearson M."/>
            <person name="Priest M."/>
            <person name="Roberts A."/>
            <person name="Saif S."/>
            <person name="Shea T."/>
            <person name="Sisk P."/>
            <person name="Sykes S."/>
            <person name="Wortman J."/>
            <person name="Nusbaum C."/>
            <person name="Birren B."/>
        </authorList>
    </citation>
    <scope>NUCLEOTIDE SEQUENCE [LARGE SCALE GENOMIC DNA]</scope>
    <source>
        <strain evidence="1 2">VD048</strain>
    </source>
</reference>
<evidence type="ECO:0000313" key="1">
    <source>
        <dbReference type="EMBL" id="EJR32654.1"/>
    </source>
</evidence>
<dbReference type="HOGENOM" id="CLU_204368_0_0_9"/>
<accession>J8ENT3</accession>
<dbReference type="Proteomes" id="UP000006960">
    <property type="component" value="Unassembled WGS sequence"/>
</dbReference>
<protein>
    <submittedName>
        <fullName evidence="1">Uncharacterized protein</fullName>
    </submittedName>
</protein>
<organism evidence="1 2">
    <name type="scientific">Bacillus cereus VD048</name>
    <dbReference type="NCBI Taxonomy" id="1053226"/>
    <lineage>
        <taxon>Bacteria</taxon>
        <taxon>Bacillati</taxon>
        <taxon>Bacillota</taxon>
        <taxon>Bacilli</taxon>
        <taxon>Bacillales</taxon>
        <taxon>Bacillaceae</taxon>
        <taxon>Bacillus</taxon>
        <taxon>Bacillus cereus group</taxon>
    </lineage>
</organism>
<gene>
    <name evidence="1" type="ORF">IIG_02506</name>
</gene>
<dbReference type="RefSeq" id="WP_002165815.1">
    <property type="nucleotide sequence ID" value="NZ_JH792310.1"/>
</dbReference>
<name>J8ENT3_BACCE</name>
<proteinExistence type="predicted"/>